<dbReference type="Gene3D" id="3.40.50.2300">
    <property type="match status" value="2"/>
</dbReference>
<accession>W5IGK5</accession>
<protein>
    <recommendedName>
        <fullName evidence="4">HTH lacI-type domain-containing protein</fullName>
    </recommendedName>
</protein>
<dbReference type="Proteomes" id="UP000005777">
    <property type="component" value="Unassembled WGS sequence"/>
</dbReference>
<dbReference type="HOGENOM" id="CLU_037628_6_1_11"/>
<sequence length="345" mass="38261">MQKSSPSAPANKPTLTEIADAHGYSLSTVSKVLNGYSDVSSQTRKKLGTILRESGYTLTSRTRRTSNTIEVVSQTVDNMWSLEILRGIIKTSSSMDYSIVLTESQDRLRPNAGWIDDVIRRRPHGIILIFSDLIPTERERLNSMDIPYVILDPATKNMLTDSHSVQADNWTGGILATQHLLSLGHREIGIITGPLSIMCSQARLDGYKTALSKTGVEFDPNLVREGDFLTPGGKECAMSLLTEEHPTAIFACNDLQALGVYEAARQLGIRIPEDLSVVGFDDLQMTEIVSPPLTTVRQPLEEMGSTATEMIINFDKRMPHAIQSRILPTTLVRRKSTRELSKRFC</sequence>
<reference evidence="5 6" key="1">
    <citation type="submission" date="2012-01" db="EMBL/GenBank/DDBJ databases">
        <title>The Genome Sequence of Scardovia inopinata F0304.</title>
        <authorList>
            <consortium name="The Broad Institute Genome Sequencing Platform"/>
            <person name="Ward D."/>
            <person name="Earl A."/>
            <person name="Feldgarden M."/>
            <person name="Gevers D."/>
            <person name="Young S."/>
            <person name="Zeng Q."/>
            <person name="Koehrsen M."/>
            <person name="Alvarado L."/>
            <person name="Berlin A.M."/>
            <person name="Borenstein D."/>
            <person name="Chapman S.B."/>
            <person name="Chen Z."/>
            <person name="Engels R."/>
            <person name="Freedman E."/>
            <person name="Gellesch M."/>
            <person name="Goldberg J."/>
            <person name="Griggs A."/>
            <person name="Gujja S."/>
            <person name="Heilman E.R."/>
            <person name="Heiman D.I."/>
            <person name="Hepburn T.A."/>
            <person name="Howarth C."/>
            <person name="Jen D."/>
            <person name="Larson L."/>
            <person name="Mehta T."/>
            <person name="Park D."/>
            <person name="Pearson M."/>
            <person name="Richards J."/>
            <person name="Roberts A."/>
            <person name="Saif S."/>
            <person name="Shea T.D."/>
            <person name="Shenoy N."/>
            <person name="Sisk P."/>
            <person name="Stolte C."/>
            <person name="Sykes S.N."/>
            <person name="Walk T."/>
            <person name="White J."/>
            <person name="Yandava C."/>
            <person name="Izard J."/>
            <person name="Baranova O.V."/>
            <person name="Blanton J.M."/>
            <person name="Tanner A.C."/>
            <person name="Dewhirst F."/>
            <person name="Haas B."/>
            <person name="Nusbaum C."/>
            <person name="Birren B."/>
        </authorList>
    </citation>
    <scope>NUCLEOTIDE SEQUENCE [LARGE SCALE GENOMIC DNA]</scope>
    <source>
        <strain evidence="5 6">F0304</strain>
    </source>
</reference>
<dbReference type="Gene3D" id="1.10.260.40">
    <property type="entry name" value="lambda repressor-like DNA-binding domains"/>
    <property type="match status" value="1"/>
</dbReference>
<dbReference type="InterPro" id="IPR000843">
    <property type="entry name" value="HTH_LacI"/>
</dbReference>
<dbReference type="SMART" id="SM00354">
    <property type="entry name" value="HTH_LACI"/>
    <property type="match status" value="1"/>
</dbReference>
<evidence type="ECO:0000256" key="3">
    <source>
        <dbReference type="ARBA" id="ARBA00023163"/>
    </source>
</evidence>
<proteinExistence type="predicted"/>
<dbReference type="GO" id="GO:0003700">
    <property type="term" value="F:DNA-binding transcription factor activity"/>
    <property type="evidence" value="ECO:0007669"/>
    <property type="project" value="TreeGrafter"/>
</dbReference>
<dbReference type="InterPro" id="IPR028082">
    <property type="entry name" value="Peripla_BP_I"/>
</dbReference>
<dbReference type="SUPFAM" id="SSF47413">
    <property type="entry name" value="lambda repressor-like DNA-binding domains"/>
    <property type="match status" value="1"/>
</dbReference>
<evidence type="ECO:0000256" key="2">
    <source>
        <dbReference type="ARBA" id="ARBA00023125"/>
    </source>
</evidence>
<dbReference type="Pfam" id="PF00356">
    <property type="entry name" value="LacI"/>
    <property type="match status" value="1"/>
</dbReference>
<dbReference type="GO" id="GO:0000976">
    <property type="term" value="F:transcription cis-regulatory region binding"/>
    <property type="evidence" value="ECO:0007669"/>
    <property type="project" value="TreeGrafter"/>
</dbReference>
<keyword evidence="2" id="KW-0238">DNA-binding</keyword>
<dbReference type="Pfam" id="PF13377">
    <property type="entry name" value="Peripla_BP_3"/>
    <property type="match status" value="1"/>
</dbReference>
<dbReference type="EMBL" id="ADCX01000010">
    <property type="protein sequence ID" value="EFG26097.2"/>
    <property type="molecule type" value="Genomic_DNA"/>
</dbReference>
<dbReference type="eggNOG" id="COG1609">
    <property type="taxonomic scope" value="Bacteria"/>
</dbReference>
<dbReference type="AlphaFoldDB" id="W5IGK5"/>
<keyword evidence="3" id="KW-0804">Transcription</keyword>
<dbReference type="SUPFAM" id="SSF53822">
    <property type="entry name" value="Periplasmic binding protein-like I"/>
    <property type="match status" value="1"/>
</dbReference>
<dbReference type="InterPro" id="IPR010982">
    <property type="entry name" value="Lambda_DNA-bd_dom_sf"/>
</dbReference>
<dbReference type="PANTHER" id="PTHR30146">
    <property type="entry name" value="LACI-RELATED TRANSCRIPTIONAL REPRESSOR"/>
    <property type="match status" value="1"/>
</dbReference>
<feature type="domain" description="HTH lacI-type" evidence="4">
    <location>
        <begin position="13"/>
        <end position="67"/>
    </location>
</feature>
<evidence type="ECO:0000259" key="4">
    <source>
        <dbReference type="PROSITE" id="PS50932"/>
    </source>
</evidence>
<dbReference type="PROSITE" id="PS50932">
    <property type="entry name" value="HTH_LACI_2"/>
    <property type="match status" value="1"/>
</dbReference>
<gene>
    <name evidence="5" type="ORF">HMPREF9020_01176</name>
</gene>
<dbReference type="InterPro" id="IPR046335">
    <property type="entry name" value="LacI/GalR-like_sensor"/>
</dbReference>
<dbReference type="RefSeq" id="WP_048349280.1">
    <property type="nucleotide sequence ID" value="NZ_GG770226.1"/>
</dbReference>
<evidence type="ECO:0000256" key="1">
    <source>
        <dbReference type="ARBA" id="ARBA00023015"/>
    </source>
</evidence>
<keyword evidence="6" id="KW-1185">Reference proteome</keyword>
<comment type="caution">
    <text evidence="5">The sequence shown here is derived from an EMBL/GenBank/DDBJ whole genome shotgun (WGS) entry which is preliminary data.</text>
</comment>
<evidence type="ECO:0000313" key="6">
    <source>
        <dbReference type="Proteomes" id="UP000005777"/>
    </source>
</evidence>
<name>W5IGK5_SCAIO</name>
<evidence type="ECO:0000313" key="5">
    <source>
        <dbReference type="EMBL" id="EFG26097.2"/>
    </source>
</evidence>
<dbReference type="PANTHER" id="PTHR30146:SF153">
    <property type="entry name" value="LACTOSE OPERON REPRESSOR"/>
    <property type="match status" value="1"/>
</dbReference>
<dbReference type="CDD" id="cd01392">
    <property type="entry name" value="HTH_LacI"/>
    <property type="match status" value="1"/>
</dbReference>
<keyword evidence="1" id="KW-0805">Transcription regulation</keyword>
<organism evidence="5 6">
    <name type="scientific">Scardovia inopinata F0304</name>
    <dbReference type="NCBI Taxonomy" id="641146"/>
    <lineage>
        <taxon>Bacteria</taxon>
        <taxon>Bacillati</taxon>
        <taxon>Actinomycetota</taxon>
        <taxon>Actinomycetes</taxon>
        <taxon>Bifidobacteriales</taxon>
        <taxon>Bifidobacteriaceae</taxon>
        <taxon>Scardovia</taxon>
    </lineage>
</organism>